<dbReference type="Proteomes" id="UP000001574">
    <property type="component" value="Chromosome"/>
</dbReference>
<sequence>MPFRQHRVGDEDVPRTGARWRDCRLAKSIAARQASAGCTDHPGAGRGLRRRHRWDEKLSTTGWRFMSVFMTVLVTVTPTLRPA</sequence>
<proteinExistence type="predicted"/>
<dbReference type="HOGENOM" id="CLU_2538888_0_0_11"/>
<evidence type="ECO:0000313" key="2">
    <source>
        <dbReference type="Proteomes" id="UP000001574"/>
    </source>
</evidence>
<dbReference type="AlphaFoldDB" id="A0A0H2ZXK0"/>
<reference evidence="1 2" key="1">
    <citation type="submission" date="2006-10" db="EMBL/GenBank/DDBJ databases">
        <authorList>
            <person name="Fleischmann R.D."/>
            <person name="Dodson R.J."/>
            <person name="Haft D.H."/>
            <person name="Merkel J.S."/>
            <person name="Nelson W.C."/>
            <person name="Fraser C.M."/>
        </authorList>
    </citation>
    <scope>NUCLEOTIDE SEQUENCE [LARGE SCALE GENOMIC DNA]</scope>
    <source>
        <strain evidence="1 2">104</strain>
    </source>
</reference>
<evidence type="ECO:0000313" key="1">
    <source>
        <dbReference type="EMBL" id="ABK66387.1"/>
    </source>
</evidence>
<protein>
    <submittedName>
        <fullName evidence="1">Uncharacterized protein</fullName>
    </submittedName>
</protein>
<dbReference type="KEGG" id="mav:MAV_2955"/>
<accession>A0A0H2ZXK0</accession>
<name>A0A0H2ZXK0_MYCA1</name>
<organism evidence="1 2">
    <name type="scientific">Mycobacterium avium (strain 104)</name>
    <dbReference type="NCBI Taxonomy" id="243243"/>
    <lineage>
        <taxon>Bacteria</taxon>
        <taxon>Bacillati</taxon>
        <taxon>Actinomycetota</taxon>
        <taxon>Actinomycetes</taxon>
        <taxon>Mycobacteriales</taxon>
        <taxon>Mycobacteriaceae</taxon>
        <taxon>Mycobacterium</taxon>
        <taxon>Mycobacterium avium complex (MAC)</taxon>
    </lineage>
</organism>
<gene>
    <name evidence="1" type="ordered locus">MAV_2955</name>
</gene>
<dbReference type="EMBL" id="CP000479">
    <property type="protein sequence ID" value="ABK66387.1"/>
    <property type="molecule type" value="Genomic_DNA"/>
</dbReference>